<dbReference type="EMBL" id="JAJSOF020000021">
    <property type="protein sequence ID" value="KAJ4437499.1"/>
    <property type="molecule type" value="Genomic_DNA"/>
</dbReference>
<reference evidence="2 3" key="1">
    <citation type="journal article" date="2022" name="Allergy">
        <title>Genome assembly and annotation of Periplaneta americana reveal a comprehensive cockroach allergen profile.</title>
        <authorList>
            <person name="Wang L."/>
            <person name="Xiong Q."/>
            <person name="Saelim N."/>
            <person name="Wang L."/>
            <person name="Nong W."/>
            <person name="Wan A.T."/>
            <person name="Shi M."/>
            <person name="Liu X."/>
            <person name="Cao Q."/>
            <person name="Hui J.H.L."/>
            <person name="Sookrung N."/>
            <person name="Leung T.F."/>
            <person name="Tungtrongchitr A."/>
            <person name="Tsui S.K.W."/>
        </authorList>
    </citation>
    <scope>NUCLEOTIDE SEQUENCE [LARGE SCALE GENOMIC DNA]</scope>
    <source>
        <strain evidence="2">PWHHKU_190912</strain>
    </source>
</reference>
<keyword evidence="3" id="KW-1185">Reference proteome</keyword>
<sequence length="163" mass="18065">MAGLCEGGNEPPGSLKASNSIEEAKSAEVARNIFAVYGDIAIGESTARKWFSRFKENRHFTQLVWASTQHFGVGKARSRTGKVLVVAHYRPPGNISGLFQQNVLPPLPDYDAEMTSESGTLLQVEATSYASPLPTRLSKTGIKPRVQEYHYIHWRFAKMSIPE</sequence>
<gene>
    <name evidence="2" type="ORF">ANN_17644</name>
</gene>
<organism evidence="2 3">
    <name type="scientific">Periplaneta americana</name>
    <name type="common">American cockroach</name>
    <name type="synonym">Blatta americana</name>
    <dbReference type="NCBI Taxonomy" id="6978"/>
    <lineage>
        <taxon>Eukaryota</taxon>
        <taxon>Metazoa</taxon>
        <taxon>Ecdysozoa</taxon>
        <taxon>Arthropoda</taxon>
        <taxon>Hexapoda</taxon>
        <taxon>Insecta</taxon>
        <taxon>Pterygota</taxon>
        <taxon>Neoptera</taxon>
        <taxon>Polyneoptera</taxon>
        <taxon>Dictyoptera</taxon>
        <taxon>Blattodea</taxon>
        <taxon>Blattoidea</taxon>
        <taxon>Blattidae</taxon>
        <taxon>Blattinae</taxon>
        <taxon>Periplaneta</taxon>
    </lineage>
</organism>
<proteinExistence type="predicted"/>
<dbReference type="InterPro" id="IPR035940">
    <property type="entry name" value="CAP_sf"/>
</dbReference>
<name>A0ABQ8STI4_PERAM</name>
<dbReference type="SUPFAM" id="SSF55797">
    <property type="entry name" value="PR-1-like"/>
    <property type="match status" value="1"/>
</dbReference>
<evidence type="ECO:0000313" key="2">
    <source>
        <dbReference type="EMBL" id="KAJ4437499.1"/>
    </source>
</evidence>
<feature type="domain" description="Mos1 transposase HTH" evidence="1">
    <location>
        <begin position="25"/>
        <end position="57"/>
    </location>
</feature>
<dbReference type="Proteomes" id="UP001148838">
    <property type="component" value="Unassembled WGS sequence"/>
</dbReference>
<comment type="caution">
    <text evidence="2">The sequence shown here is derived from an EMBL/GenBank/DDBJ whole genome shotgun (WGS) entry which is preliminary data.</text>
</comment>
<evidence type="ECO:0000313" key="3">
    <source>
        <dbReference type="Proteomes" id="UP001148838"/>
    </source>
</evidence>
<dbReference type="Pfam" id="PF17906">
    <property type="entry name" value="HTH_48"/>
    <property type="match status" value="1"/>
</dbReference>
<dbReference type="Gene3D" id="3.40.33.10">
    <property type="entry name" value="CAP"/>
    <property type="match status" value="1"/>
</dbReference>
<accession>A0ABQ8STI4</accession>
<dbReference type="InterPro" id="IPR041426">
    <property type="entry name" value="Mos1_HTH"/>
</dbReference>
<protein>
    <recommendedName>
        <fullName evidence="1">Mos1 transposase HTH domain-containing protein</fullName>
    </recommendedName>
</protein>
<evidence type="ECO:0000259" key="1">
    <source>
        <dbReference type="Pfam" id="PF17906"/>
    </source>
</evidence>